<dbReference type="InterPro" id="IPR049940">
    <property type="entry name" value="GluQ/Sye"/>
</dbReference>
<dbReference type="GO" id="GO:0000049">
    <property type="term" value="F:tRNA binding"/>
    <property type="evidence" value="ECO:0007669"/>
    <property type="project" value="InterPro"/>
</dbReference>
<comment type="catalytic activity">
    <reaction evidence="10">
        <text>tRNA(Glu) + L-glutamate + ATP = L-glutamyl-tRNA(Glu) + AMP + diphosphate</text>
        <dbReference type="Rhea" id="RHEA:23540"/>
        <dbReference type="Rhea" id="RHEA-COMP:9663"/>
        <dbReference type="Rhea" id="RHEA-COMP:9680"/>
        <dbReference type="ChEBI" id="CHEBI:29985"/>
        <dbReference type="ChEBI" id="CHEBI:30616"/>
        <dbReference type="ChEBI" id="CHEBI:33019"/>
        <dbReference type="ChEBI" id="CHEBI:78442"/>
        <dbReference type="ChEBI" id="CHEBI:78520"/>
        <dbReference type="ChEBI" id="CHEBI:456215"/>
        <dbReference type="EC" id="6.1.1.17"/>
    </reaction>
</comment>
<evidence type="ECO:0000259" key="11">
    <source>
        <dbReference type="Pfam" id="PF00749"/>
    </source>
</evidence>
<comment type="similarity">
    <text evidence="2 10">Belongs to the class-I aminoacyl-tRNA synthetase family. Glutamate--tRNA ligase type 1 subfamily.</text>
</comment>
<dbReference type="InterPro" id="IPR004527">
    <property type="entry name" value="Glu-tRNA-ligase_bac/mito"/>
</dbReference>
<dbReference type="NCBIfam" id="TIGR00464">
    <property type="entry name" value="gltX_bact"/>
    <property type="match status" value="1"/>
</dbReference>
<keyword evidence="4 10" id="KW-0963">Cytoplasm</keyword>
<keyword evidence="7 10" id="KW-0067">ATP-binding</keyword>
<dbReference type="Pfam" id="PF00749">
    <property type="entry name" value="tRNA-synt_1c"/>
    <property type="match status" value="1"/>
</dbReference>
<evidence type="ECO:0000256" key="7">
    <source>
        <dbReference type="ARBA" id="ARBA00022840"/>
    </source>
</evidence>
<comment type="caution">
    <text evidence="10">Lacks conserved residue(s) required for the propagation of feature annotation.</text>
</comment>
<gene>
    <name evidence="10" type="primary">gltX</name>
    <name evidence="13" type="ORF">A3C71_01800</name>
</gene>
<comment type="caution">
    <text evidence="13">The sequence shown here is derived from an EMBL/GenBank/DDBJ whole genome shotgun (WGS) entry which is preliminary data.</text>
</comment>
<dbReference type="PANTHER" id="PTHR43311:SF2">
    <property type="entry name" value="GLUTAMATE--TRNA LIGASE, MITOCHONDRIAL-RELATED"/>
    <property type="match status" value="1"/>
</dbReference>
<comment type="subunit">
    <text evidence="3 10">Monomer.</text>
</comment>
<proteinExistence type="inferred from homology"/>
<dbReference type="InterPro" id="IPR045462">
    <property type="entry name" value="aa-tRNA-synth_I_cd-bd"/>
</dbReference>
<dbReference type="InterPro" id="IPR033910">
    <property type="entry name" value="GluRS_core"/>
</dbReference>
<dbReference type="Gene3D" id="3.40.50.620">
    <property type="entry name" value="HUPs"/>
    <property type="match status" value="1"/>
</dbReference>
<dbReference type="InterPro" id="IPR008925">
    <property type="entry name" value="aa_tRNA-synth_I_cd-bd_sf"/>
</dbReference>
<dbReference type="Gene3D" id="1.10.10.350">
    <property type="match status" value="1"/>
</dbReference>
<evidence type="ECO:0000259" key="12">
    <source>
        <dbReference type="Pfam" id="PF19269"/>
    </source>
</evidence>
<evidence type="ECO:0000313" key="14">
    <source>
        <dbReference type="Proteomes" id="UP000178197"/>
    </source>
</evidence>
<dbReference type="GO" id="GO:0005524">
    <property type="term" value="F:ATP binding"/>
    <property type="evidence" value="ECO:0007669"/>
    <property type="project" value="UniProtKB-UniRule"/>
</dbReference>
<dbReference type="InterPro" id="IPR020058">
    <property type="entry name" value="Glu/Gln-tRNA-synth_Ib_cat-dom"/>
</dbReference>
<dbReference type="InterPro" id="IPR014729">
    <property type="entry name" value="Rossmann-like_a/b/a_fold"/>
</dbReference>
<feature type="short sequence motif" description="'KMSKS' region" evidence="10">
    <location>
        <begin position="247"/>
        <end position="251"/>
    </location>
</feature>
<keyword evidence="8 10" id="KW-0648">Protein biosynthesis</keyword>
<comment type="subcellular location">
    <subcellularLocation>
        <location evidence="1 10">Cytoplasm</location>
    </subcellularLocation>
</comment>
<organism evidence="13 14">
    <name type="scientific">Candidatus Yanofskybacteria bacterium RIFCSPHIGHO2_02_FULL_43_15c</name>
    <dbReference type="NCBI Taxonomy" id="1802679"/>
    <lineage>
        <taxon>Bacteria</taxon>
        <taxon>Candidatus Yanofskyibacteriota</taxon>
    </lineage>
</organism>
<dbReference type="AlphaFoldDB" id="A0A1F8FJC1"/>
<dbReference type="PANTHER" id="PTHR43311">
    <property type="entry name" value="GLUTAMATE--TRNA LIGASE"/>
    <property type="match status" value="1"/>
</dbReference>
<dbReference type="PRINTS" id="PR00987">
    <property type="entry name" value="TRNASYNTHGLU"/>
</dbReference>
<dbReference type="InterPro" id="IPR001412">
    <property type="entry name" value="aa-tRNA-synth_I_CS"/>
</dbReference>
<evidence type="ECO:0000256" key="5">
    <source>
        <dbReference type="ARBA" id="ARBA00022598"/>
    </source>
</evidence>
<evidence type="ECO:0000256" key="6">
    <source>
        <dbReference type="ARBA" id="ARBA00022741"/>
    </source>
</evidence>
<accession>A0A1F8FJC1</accession>
<keyword evidence="9 10" id="KW-0030">Aminoacyl-tRNA synthetase</keyword>
<dbReference type="PROSITE" id="PS00178">
    <property type="entry name" value="AA_TRNA_LIGASE_I"/>
    <property type="match status" value="1"/>
</dbReference>
<evidence type="ECO:0000256" key="10">
    <source>
        <dbReference type="HAMAP-Rule" id="MF_00022"/>
    </source>
</evidence>
<feature type="domain" description="Glutamyl/glutaminyl-tRNA synthetase class Ib catalytic" evidence="11">
    <location>
        <begin position="8"/>
        <end position="316"/>
    </location>
</feature>
<dbReference type="Proteomes" id="UP000178197">
    <property type="component" value="Unassembled WGS sequence"/>
</dbReference>
<dbReference type="GO" id="GO:0005829">
    <property type="term" value="C:cytosol"/>
    <property type="evidence" value="ECO:0007669"/>
    <property type="project" value="TreeGrafter"/>
</dbReference>
<dbReference type="SUPFAM" id="SSF52374">
    <property type="entry name" value="Nucleotidylyl transferase"/>
    <property type="match status" value="1"/>
</dbReference>
<dbReference type="GO" id="GO:0008270">
    <property type="term" value="F:zinc ion binding"/>
    <property type="evidence" value="ECO:0007669"/>
    <property type="project" value="InterPro"/>
</dbReference>
<name>A0A1F8FJC1_9BACT</name>
<dbReference type="EC" id="6.1.1.17" evidence="10"/>
<dbReference type="GO" id="GO:0004818">
    <property type="term" value="F:glutamate-tRNA ligase activity"/>
    <property type="evidence" value="ECO:0007669"/>
    <property type="project" value="UniProtKB-UniRule"/>
</dbReference>
<protein>
    <recommendedName>
        <fullName evidence="10">Glutamate--tRNA ligase</fullName>
        <ecNumber evidence="10">6.1.1.17</ecNumber>
    </recommendedName>
    <alternativeName>
        <fullName evidence="10">Glutamyl-tRNA synthetase</fullName>
        <shortName evidence="10">GluRS</shortName>
    </alternativeName>
</protein>
<reference evidence="13 14" key="1">
    <citation type="journal article" date="2016" name="Nat. Commun.">
        <title>Thousands of microbial genomes shed light on interconnected biogeochemical processes in an aquifer system.</title>
        <authorList>
            <person name="Anantharaman K."/>
            <person name="Brown C.T."/>
            <person name="Hug L.A."/>
            <person name="Sharon I."/>
            <person name="Castelle C.J."/>
            <person name="Probst A.J."/>
            <person name="Thomas B.C."/>
            <person name="Singh A."/>
            <person name="Wilkins M.J."/>
            <person name="Karaoz U."/>
            <person name="Brodie E.L."/>
            <person name="Williams K.H."/>
            <person name="Hubbard S.S."/>
            <person name="Banfield J.F."/>
        </authorList>
    </citation>
    <scope>NUCLEOTIDE SEQUENCE [LARGE SCALE GENOMIC DNA]</scope>
</reference>
<dbReference type="HAMAP" id="MF_00022">
    <property type="entry name" value="Glu_tRNA_synth_type1"/>
    <property type="match status" value="1"/>
</dbReference>
<keyword evidence="5 10" id="KW-0436">Ligase</keyword>
<evidence type="ECO:0000256" key="2">
    <source>
        <dbReference type="ARBA" id="ARBA00007894"/>
    </source>
</evidence>
<dbReference type="InterPro" id="IPR020751">
    <property type="entry name" value="aa-tRNA-synth_I_codon-bd_sub2"/>
</dbReference>
<evidence type="ECO:0000256" key="1">
    <source>
        <dbReference type="ARBA" id="ARBA00004496"/>
    </source>
</evidence>
<dbReference type="FunFam" id="3.40.50.620:FF:000007">
    <property type="entry name" value="Glutamate--tRNA ligase"/>
    <property type="match status" value="1"/>
</dbReference>
<feature type="domain" description="Aminoacyl-tRNA synthetase class I anticodon-binding" evidence="12">
    <location>
        <begin position="330"/>
        <end position="474"/>
    </location>
</feature>
<evidence type="ECO:0000256" key="3">
    <source>
        <dbReference type="ARBA" id="ARBA00011245"/>
    </source>
</evidence>
<dbReference type="Pfam" id="PF19269">
    <property type="entry name" value="Anticodon_2"/>
    <property type="match status" value="1"/>
</dbReference>
<dbReference type="GO" id="GO:0006424">
    <property type="term" value="P:glutamyl-tRNA aminoacylation"/>
    <property type="evidence" value="ECO:0007669"/>
    <property type="project" value="UniProtKB-UniRule"/>
</dbReference>
<dbReference type="SUPFAM" id="SSF48163">
    <property type="entry name" value="An anticodon-binding domain of class I aminoacyl-tRNA synthetases"/>
    <property type="match status" value="1"/>
</dbReference>
<dbReference type="EMBL" id="MGJT01000017">
    <property type="protein sequence ID" value="OGN12486.1"/>
    <property type="molecule type" value="Genomic_DNA"/>
</dbReference>
<feature type="short sequence motif" description="'HIGH' region" evidence="10">
    <location>
        <begin position="15"/>
        <end position="25"/>
    </location>
</feature>
<evidence type="ECO:0000313" key="13">
    <source>
        <dbReference type="EMBL" id="OGN12486.1"/>
    </source>
</evidence>
<dbReference type="InterPro" id="IPR000924">
    <property type="entry name" value="Glu/Gln-tRNA-synth"/>
</dbReference>
<evidence type="ECO:0000256" key="4">
    <source>
        <dbReference type="ARBA" id="ARBA00022490"/>
    </source>
</evidence>
<evidence type="ECO:0000256" key="9">
    <source>
        <dbReference type="ARBA" id="ARBA00023146"/>
    </source>
</evidence>
<evidence type="ECO:0000256" key="8">
    <source>
        <dbReference type="ARBA" id="ARBA00022917"/>
    </source>
</evidence>
<feature type="binding site" evidence="10">
    <location>
        <position position="250"/>
    </location>
    <ligand>
        <name>ATP</name>
        <dbReference type="ChEBI" id="CHEBI:30616"/>
    </ligand>
</feature>
<sequence length="485" mass="56259">MTKIKKQKIRVRVAPSPTGNLHVGTAQSALYNFLFARHHNGDFILRLEDTDKERSRPEFEKNILAGLEWLGLKWDEFYRSSERADRYEKHLQKLLDEKKAFWCYHTKEELEAEKEKQMQKKEAPRHICEHKYGPEPRVESLESREGIIRLAVDENSTRIIAFDDAVRGRIEFEQRVVGDLSIAKDLKNALYNFAVVVDDMEMQISHVIRGEDHISNTPKQILIFEALGAAIPCFAHLPLLLGEDRSKLSKRHGATSVDQYKEAGYLPESVVNFLALLGWTSKDGREILTKNEIIEQFSLEEVHKSGAVFDTKKLNWINSQYIKTFNDEGLAEAAGPFIAKYFGEQPRELILKIVPLLRERLEYFDQVKEFKYFFVEPEYEADLLVWKKSDKEGAKKAMELTKKTLESQAEWEVFDEQYIRAELDKLAEQEFEGDRGAVYWPLRVALSGEKFSPDPVQIAKLIGREKTLNRIEKAGNKITLFMQRQ</sequence>
<keyword evidence="6 10" id="KW-0547">Nucleotide-binding</keyword>
<dbReference type="CDD" id="cd00808">
    <property type="entry name" value="GluRS_core"/>
    <property type="match status" value="1"/>
</dbReference>
<comment type="function">
    <text evidence="10">Catalyzes the attachment of glutamate to tRNA(Glu) in a two-step reaction: glutamate is first activated by ATP to form Glu-AMP and then transferred to the acceptor end of tRNA(Glu).</text>
</comment>